<gene>
    <name evidence="5" type="ORF">DJ019_15485</name>
</gene>
<dbReference type="Pfam" id="PF13302">
    <property type="entry name" value="Acetyltransf_3"/>
    <property type="match status" value="1"/>
</dbReference>
<dbReference type="EMBL" id="QFYS01000007">
    <property type="protein sequence ID" value="RAK63657.1"/>
    <property type="molecule type" value="Genomic_DNA"/>
</dbReference>
<keyword evidence="6" id="KW-1185">Reference proteome</keyword>
<accession>A0A328B9K9</accession>
<evidence type="ECO:0000256" key="3">
    <source>
        <dbReference type="ARBA" id="ARBA00038502"/>
    </source>
</evidence>
<dbReference type="PANTHER" id="PTHR43792:SF8">
    <property type="entry name" value="[RIBOSOMAL PROTEIN US5]-ALANINE N-ACETYLTRANSFERASE"/>
    <property type="match status" value="1"/>
</dbReference>
<feature type="domain" description="N-acetyltransferase" evidence="4">
    <location>
        <begin position="20"/>
        <end position="184"/>
    </location>
</feature>
<evidence type="ECO:0000313" key="5">
    <source>
        <dbReference type="EMBL" id="RAK63657.1"/>
    </source>
</evidence>
<dbReference type="Gene3D" id="3.40.630.30">
    <property type="match status" value="1"/>
</dbReference>
<dbReference type="GO" id="GO:0016747">
    <property type="term" value="F:acyltransferase activity, transferring groups other than amino-acyl groups"/>
    <property type="evidence" value="ECO:0007669"/>
    <property type="project" value="InterPro"/>
</dbReference>
<sequence length="193" mass="22320">MTPPTTIPLPPTPVLETERLILRPLEARDVPAVQRIFPQWDVVRFLGPAIPWPYPEDGAATNFAQCMEKRARGEQFYWAITLKGHDELRGRIDLWPHDPDRRDMRGFWLDPDLHGQGLMTEAAEAVTQFAFETLEWPFLYLTNAVENRASARVKEKQGAVEVGREPFQYVAGAGEKQVWLLTRERWQARRGER</sequence>
<dbReference type="OrthoDB" id="5295305at2"/>
<proteinExistence type="inferred from homology"/>
<dbReference type="RefSeq" id="WP_111276967.1">
    <property type="nucleotide sequence ID" value="NZ_QFYS01000007.1"/>
</dbReference>
<comment type="caution">
    <text evidence="5">The sequence shown here is derived from an EMBL/GenBank/DDBJ whole genome shotgun (WGS) entry which is preliminary data.</text>
</comment>
<organism evidence="5 6">
    <name type="scientific">Phenylobacterium kunshanense</name>
    <dbReference type="NCBI Taxonomy" id="1445034"/>
    <lineage>
        <taxon>Bacteria</taxon>
        <taxon>Pseudomonadati</taxon>
        <taxon>Pseudomonadota</taxon>
        <taxon>Alphaproteobacteria</taxon>
        <taxon>Caulobacterales</taxon>
        <taxon>Caulobacteraceae</taxon>
        <taxon>Phenylobacterium</taxon>
    </lineage>
</organism>
<evidence type="ECO:0000256" key="1">
    <source>
        <dbReference type="ARBA" id="ARBA00022679"/>
    </source>
</evidence>
<dbReference type="SUPFAM" id="SSF55729">
    <property type="entry name" value="Acyl-CoA N-acyltransferases (Nat)"/>
    <property type="match status" value="1"/>
</dbReference>
<protein>
    <submittedName>
        <fullName evidence="5">GNAT family N-acetyltransferase</fullName>
    </submittedName>
</protein>
<evidence type="ECO:0000259" key="4">
    <source>
        <dbReference type="PROSITE" id="PS51186"/>
    </source>
</evidence>
<dbReference type="Proteomes" id="UP000249524">
    <property type="component" value="Unassembled WGS sequence"/>
</dbReference>
<dbReference type="InterPro" id="IPR051531">
    <property type="entry name" value="N-acetyltransferase"/>
</dbReference>
<keyword evidence="2" id="KW-0012">Acyltransferase</keyword>
<dbReference type="PROSITE" id="PS51186">
    <property type="entry name" value="GNAT"/>
    <property type="match status" value="1"/>
</dbReference>
<name>A0A328B9K9_9CAUL</name>
<keyword evidence="1 5" id="KW-0808">Transferase</keyword>
<comment type="similarity">
    <text evidence="3">Belongs to the acetyltransferase family. RimJ subfamily.</text>
</comment>
<evidence type="ECO:0000313" key="6">
    <source>
        <dbReference type="Proteomes" id="UP000249524"/>
    </source>
</evidence>
<dbReference type="AlphaFoldDB" id="A0A328B9K9"/>
<dbReference type="PANTHER" id="PTHR43792">
    <property type="entry name" value="GNAT FAMILY, PUTATIVE (AFU_ORTHOLOGUE AFUA_3G00765)-RELATED-RELATED"/>
    <property type="match status" value="1"/>
</dbReference>
<reference evidence="5 6" key="1">
    <citation type="submission" date="2018-05" db="EMBL/GenBank/DDBJ databases">
        <authorList>
            <person name="Lanie J.A."/>
            <person name="Ng W.-L."/>
            <person name="Kazmierczak K.M."/>
            <person name="Andrzejewski T.M."/>
            <person name="Davidsen T.M."/>
            <person name="Wayne K.J."/>
            <person name="Tettelin H."/>
            <person name="Glass J.I."/>
            <person name="Rusch D."/>
            <person name="Podicherti R."/>
            <person name="Tsui H.-C.T."/>
            <person name="Winkler M.E."/>
        </authorList>
    </citation>
    <scope>NUCLEOTIDE SEQUENCE [LARGE SCALE GENOMIC DNA]</scope>
    <source>
        <strain evidence="5 6">BUT-10</strain>
    </source>
</reference>
<evidence type="ECO:0000256" key="2">
    <source>
        <dbReference type="ARBA" id="ARBA00023315"/>
    </source>
</evidence>
<dbReference type="InterPro" id="IPR000182">
    <property type="entry name" value="GNAT_dom"/>
</dbReference>
<dbReference type="InterPro" id="IPR016181">
    <property type="entry name" value="Acyl_CoA_acyltransferase"/>
</dbReference>